<feature type="compositionally biased region" description="Polar residues" evidence="1">
    <location>
        <begin position="54"/>
        <end position="64"/>
    </location>
</feature>
<dbReference type="AlphaFoldDB" id="A0ABD1YWI2"/>
<reference evidence="2 3" key="1">
    <citation type="submission" date="2024-09" db="EMBL/GenBank/DDBJ databases">
        <title>Chromosome-scale assembly of Riccia fluitans.</title>
        <authorList>
            <person name="Paukszto L."/>
            <person name="Sawicki J."/>
            <person name="Karawczyk K."/>
            <person name="Piernik-Szablinska J."/>
            <person name="Szczecinska M."/>
            <person name="Mazdziarz M."/>
        </authorList>
    </citation>
    <scope>NUCLEOTIDE SEQUENCE [LARGE SCALE GENOMIC DNA]</scope>
    <source>
        <strain evidence="2">Rf_01</strain>
        <tissue evidence="2">Aerial parts of the thallus</tissue>
    </source>
</reference>
<accession>A0ABD1YWI2</accession>
<feature type="compositionally biased region" description="Basic and acidic residues" evidence="1">
    <location>
        <begin position="16"/>
        <end position="29"/>
    </location>
</feature>
<organism evidence="2 3">
    <name type="scientific">Riccia fluitans</name>
    <dbReference type="NCBI Taxonomy" id="41844"/>
    <lineage>
        <taxon>Eukaryota</taxon>
        <taxon>Viridiplantae</taxon>
        <taxon>Streptophyta</taxon>
        <taxon>Embryophyta</taxon>
        <taxon>Marchantiophyta</taxon>
        <taxon>Marchantiopsida</taxon>
        <taxon>Marchantiidae</taxon>
        <taxon>Marchantiales</taxon>
        <taxon>Ricciaceae</taxon>
        <taxon>Riccia</taxon>
    </lineage>
</organism>
<name>A0ABD1YWI2_9MARC</name>
<dbReference type="Proteomes" id="UP001605036">
    <property type="component" value="Unassembled WGS sequence"/>
</dbReference>
<protein>
    <submittedName>
        <fullName evidence="2">Uncharacterized protein</fullName>
    </submittedName>
</protein>
<proteinExistence type="predicted"/>
<evidence type="ECO:0000256" key="1">
    <source>
        <dbReference type="SAM" id="MobiDB-lite"/>
    </source>
</evidence>
<keyword evidence="3" id="KW-1185">Reference proteome</keyword>
<dbReference type="EMBL" id="JBHFFA010000003">
    <property type="protein sequence ID" value="KAL2635131.1"/>
    <property type="molecule type" value="Genomic_DNA"/>
</dbReference>
<evidence type="ECO:0000313" key="2">
    <source>
        <dbReference type="EMBL" id="KAL2635131.1"/>
    </source>
</evidence>
<comment type="caution">
    <text evidence="2">The sequence shown here is derived from an EMBL/GenBank/DDBJ whole genome shotgun (WGS) entry which is preliminary data.</text>
</comment>
<feature type="region of interest" description="Disordered" evidence="1">
    <location>
        <begin position="16"/>
        <end position="115"/>
    </location>
</feature>
<sequence length="115" mass="12507">MEDEPSEKLSLVFFRPRELKTKKSADRMRQVPLRIGSPVRDDPVPSLAAGGQSVDRTQTSSTPEPMTGKQPAVATSRTSASKKGKDKEPWQAVPVLPKGPQKKKTKASQPDQAQG</sequence>
<evidence type="ECO:0000313" key="3">
    <source>
        <dbReference type="Proteomes" id="UP001605036"/>
    </source>
</evidence>
<gene>
    <name evidence="2" type="ORF">R1flu_006610</name>
</gene>